<dbReference type="KEGG" id="surl:BI350_11915"/>
<dbReference type="InterPro" id="IPR025280">
    <property type="entry name" value="SNIPE"/>
</dbReference>
<name>A0A1D8JKH8_9BACL</name>
<evidence type="ECO:0000313" key="3">
    <source>
        <dbReference type="EMBL" id="AOV09221.1"/>
    </source>
</evidence>
<dbReference type="EMBL" id="CP017560">
    <property type="protein sequence ID" value="AOV09221.1"/>
    <property type="molecule type" value="Genomic_DNA"/>
</dbReference>
<feature type="coiled-coil region" evidence="1">
    <location>
        <begin position="12"/>
        <end position="111"/>
    </location>
</feature>
<gene>
    <name evidence="3" type="ORF">BI350_11915</name>
</gene>
<keyword evidence="4" id="KW-1185">Reference proteome</keyword>
<proteinExistence type="predicted"/>
<dbReference type="Proteomes" id="UP000185746">
    <property type="component" value="Chromosome"/>
</dbReference>
<reference evidence="3 4" key="1">
    <citation type="submission" date="2016-09" db="EMBL/GenBank/DDBJ databases">
        <title>Complete genome sequence of the Lysinibacillus sphaericus LMG 22257, a specie of Bacillus with ureolytic activity that can effectively biodeposit calcium carbonate.</title>
        <authorList>
            <person name="Yan W."/>
        </authorList>
    </citation>
    <scope>NUCLEOTIDE SEQUENCE [LARGE SCALE GENOMIC DNA]</scope>
    <source>
        <strain evidence="3 4">LMG 22257</strain>
    </source>
</reference>
<evidence type="ECO:0000259" key="2">
    <source>
        <dbReference type="SMART" id="SM00974"/>
    </source>
</evidence>
<dbReference type="Pfam" id="PF13455">
    <property type="entry name" value="MUG113"/>
    <property type="match status" value="1"/>
</dbReference>
<accession>A0A1D8JKH8</accession>
<organism evidence="3 4">
    <name type="scientific">Sporosarcina ureilytica</name>
    <dbReference type="NCBI Taxonomy" id="298596"/>
    <lineage>
        <taxon>Bacteria</taxon>
        <taxon>Bacillati</taxon>
        <taxon>Bacillota</taxon>
        <taxon>Bacilli</taxon>
        <taxon>Bacillales</taxon>
        <taxon>Caryophanaceae</taxon>
        <taxon>Sporosarcina</taxon>
    </lineage>
</organism>
<dbReference type="InterPro" id="IPR018306">
    <property type="entry name" value="Phage_T5_Orf172_DNA-bd"/>
</dbReference>
<protein>
    <recommendedName>
        <fullName evidence="2">Bacteriophage T5 Orf172 DNA-binding domain-containing protein</fullName>
    </recommendedName>
</protein>
<feature type="domain" description="Bacteriophage T5 Orf172 DNA-binding" evidence="2">
    <location>
        <begin position="347"/>
        <end position="430"/>
    </location>
</feature>
<dbReference type="AlphaFoldDB" id="A0A1D8JKH8"/>
<evidence type="ECO:0000256" key="1">
    <source>
        <dbReference type="SAM" id="Coils"/>
    </source>
</evidence>
<dbReference type="Pfam" id="PF13250">
    <property type="entry name" value="SNIPE"/>
    <property type="match status" value="1"/>
</dbReference>
<evidence type="ECO:0000313" key="4">
    <source>
        <dbReference type="Proteomes" id="UP000185746"/>
    </source>
</evidence>
<sequence length="461" mass="54602">MGDLKDKGFDEVIDLNIFIQEKKIELAELEEKYKLESAQEIQKNEKLIEERKAELVKLEKDFQMQKEKAEQEYNNLIKSQVKKKEKLEKSVQSLTSDIEKLKAEIVYLEEEVLMQSFGFYDPKYDLENSASYKVRLDEIRSKQKQMVKDKTATNFYDGWTVNGNKAEGRKMTNNNIRMTLRSFNNECDVAISKVKFNNIEAIDKRIIKAYEALNKMNLQNKITISSKYLNLKLEELYLAYEYAKKVEKEKEEQRQIREQMREEEKARREIEKLKAKVEKEEKHFIQALEKLELQKEDANETKMNELELKIIELKDKLSEVQRQKEDVLNREKNTRAGYVYVISNIGSFGEDIYKIGMTRRLEPMDRVRELGDASVPFKFDVHAMIFSENAPTLESILHNTFDEKRLNLINTRKEYFAVTLEEIQKVVEENHDKTIEFTMTAVAEEYRETKALRKRLENQIA</sequence>
<feature type="coiled-coil region" evidence="1">
    <location>
        <begin position="243"/>
        <end position="330"/>
    </location>
</feature>
<dbReference type="SMART" id="SM00974">
    <property type="entry name" value="T5orf172"/>
    <property type="match status" value="1"/>
</dbReference>
<keyword evidence="1" id="KW-0175">Coiled coil</keyword>